<evidence type="ECO:0000313" key="3">
    <source>
        <dbReference type="Proteomes" id="UP000653305"/>
    </source>
</evidence>
<feature type="region of interest" description="Disordered" evidence="1">
    <location>
        <begin position="89"/>
        <end position="165"/>
    </location>
</feature>
<organism evidence="2 3">
    <name type="scientific">Phtheirospermum japonicum</name>
    <dbReference type="NCBI Taxonomy" id="374723"/>
    <lineage>
        <taxon>Eukaryota</taxon>
        <taxon>Viridiplantae</taxon>
        <taxon>Streptophyta</taxon>
        <taxon>Embryophyta</taxon>
        <taxon>Tracheophyta</taxon>
        <taxon>Spermatophyta</taxon>
        <taxon>Magnoliopsida</taxon>
        <taxon>eudicotyledons</taxon>
        <taxon>Gunneridae</taxon>
        <taxon>Pentapetalae</taxon>
        <taxon>asterids</taxon>
        <taxon>lamiids</taxon>
        <taxon>Lamiales</taxon>
        <taxon>Orobanchaceae</taxon>
        <taxon>Orobanchaceae incertae sedis</taxon>
        <taxon>Phtheirospermum</taxon>
    </lineage>
</organism>
<name>A0A830B6Q7_9LAMI</name>
<dbReference type="PANTHER" id="PTHR47809">
    <property type="entry name" value="DNA-BINDING BROMODOMAIN-CONTAINING PROTEIN"/>
    <property type="match status" value="1"/>
</dbReference>
<gene>
    <name evidence="2" type="ORF">PHJA_000411700</name>
</gene>
<accession>A0A830B6Q7</accession>
<evidence type="ECO:0000256" key="1">
    <source>
        <dbReference type="SAM" id="MobiDB-lite"/>
    </source>
</evidence>
<feature type="compositionally biased region" description="Polar residues" evidence="1">
    <location>
        <begin position="20"/>
        <end position="29"/>
    </location>
</feature>
<dbReference type="EMBL" id="BMAC01000050">
    <property type="protein sequence ID" value="GFP82686.1"/>
    <property type="molecule type" value="Genomic_DNA"/>
</dbReference>
<proteinExistence type="predicted"/>
<protein>
    <submittedName>
        <fullName evidence="2">Uncharacterized protein</fullName>
    </submittedName>
</protein>
<dbReference type="AlphaFoldDB" id="A0A830B6Q7"/>
<sequence>MKRVKKTFIKYWTAVGLFNDQPQENNGSEGNPVKEPTPSSDGNTTTVDGAASNLSSKKFHGLKKHKEGCQCAICVMMRRRQEREEIARLMGGQTDGSDDSMGDDVNKPEGISRGNSPFGEYASSNMENSPDHTEDIQVAGKREGSQDLHFSHRSGDENGPAPQIGTERVSDEIRKEMPKQNDDAIDQQRPKAPLDKNQRAKMLENLRYLENPMLLELYGTLFADNSQSFWNGPHSLGCKRAESREFKLAQLELELFLTNISMARELFRV</sequence>
<dbReference type="OrthoDB" id="21449at2759"/>
<reference evidence="2" key="1">
    <citation type="submission" date="2020-07" db="EMBL/GenBank/DDBJ databases">
        <title>Ethylene signaling mediates host invasion by parasitic plants.</title>
        <authorList>
            <person name="Yoshida S."/>
        </authorList>
    </citation>
    <scope>NUCLEOTIDE SEQUENCE</scope>
    <source>
        <strain evidence="2">Okayama</strain>
    </source>
</reference>
<keyword evidence="3" id="KW-1185">Reference proteome</keyword>
<feature type="compositionally biased region" description="Polar residues" evidence="1">
    <location>
        <begin position="37"/>
        <end position="51"/>
    </location>
</feature>
<comment type="caution">
    <text evidence="2">The sequence shown here is derived from an EMBL/GenBank/DDBJ whole genome shotgun (WGS) entry which is preliminary data.</text>
</comment>
<feature type="compositionally biased region" description="Basic and acidic residues" evidence="1">
    <location>
        <begin position="129"/>
        <end position="156"/>
    </location>
</feature>
<dbReference type="PANTHER" id="PTHR47809:SF2">
    <property type="entry name" value="DNA-BINDING BROMODOMAIN-CONTAINING PROTEIN"/>
    <property type="match status" value="1"/>
</dbReference>
<evidence type="ECO:0000313" key="2">
    <source>
        <dbReference type="EMBL" id="GFP82686.1"/>
    </source>
</evidence>
<dbReference type="Proteomes" id="UP000653305">
    <property type="component" value="Unassembled WGS sequence"/>
</dbReference>
<feature type="region of interest" description="Disordered" evidence="1">
    <location>
        <begin position="19"/>
        <end position="51"/>
    </location>
</feature>